<keyword evidence="8" id="KW-1185">Reference proteome</keyword>
<dbReference type="CDD" id="cd08183">
    <property type="entry name" value="Fe-ADH-like"/>
    <property type="match status" value="1"/>
</dbReference>
<gene>
    <name evidence="7" type="ORF">LPB142_00505</name>
</gene>
<evidence type="ECO:0000256" key="4">
    <source>
        <dbReference type="ARBA" id="ARBA00023027"/>
    </source>
</evidence>
<accession>A0A1D9M867</accession>
<evidence type="ECO:0000313" key="7">
    <source>
        <dbReference type="EMBL" id="AOZ67988.1"/>
    </source>
</evidence>
<dbReference type="GO" id="GO:0004022">
    <property type="term" value="F:alcohol dehydrogenase (NAD+) activity"/>
    <property type="evidence" value="ECO:0007669"/>
    <property type="project" value="TreeGrafter"/>
</dbReference>
<feature type="domain" description="Alcohol dehydrogenase iron-type/glycerol dehydrogenase GldA" evidence="5">
    <location>
        <begin position="8"/>
        <end position="177"/>
    </location>
</feature>
<dbReference type="SUPFAM" id="SSF56796">
    <property type="entry name" value="Dehydroquinate synthase-like"/>
    <property type="match status" value="1"/>
</dbReference>
<dbReference type="InterPro" id="IPR056798">
    <property type="entry name" value="ADH_Fe_C"/>
</dbReference>
<dbReference type="GO" id="GO:0046872">
    <property type="term" value="F:metal ion binding"/>
    <property type="evidence" value="ECO:0007669"/>
    <property type="project" value="InterPro"/>
</dbReference>
<comment type="similarity">
    <text evidence="2">Belongs to the iron-containing alcohol dehydrogenase family.</text>
</comment>
<dbReference type="InterPro" id="IPR018211">
    <property type="entry name" value="ADH_Fe_CS"/>
</dbReference>
<dbReference type="Proteomes" id="UP000176562">
    <property type="component" value="Chromosome"/>
</dbReference>
<dbReference type="Pfam" id="PF00465">
    <property type="entry name" value="Fe-ADH"/>
    <property type="match status" value="1"/>
</dbReference>
<sequence length="383" mass="39261">MFGALLTPERLSLTRGCSAALPREAARFGTRAALVHSASLPKARLHPMFDGLTAAGITVQGYASSGEPDFAGLTAALHHLKPFDPDLVIAVGGGATIDLAKAIAALLPATGDLLRHFEIVGAGAPLEAAPLPMIALPTTAGTGAEATKNAVIAFPDHRLKVSLRDERMIPRLALVDPALTDGCPRSVTLASGFDALTQVIEPYLCARATALTDALCRDAIPRAIPALRRLKEGEDPQARDEMARVSLFGGIALANAGLGAVHGFAGPLGGQLGAAHGALCGRLLPEVLIENRAALGADQSAMAARFGEVDHWLAEGLGAEAGAGFSALRAFADACGLPRLAALGLRSEAFAEAIRAAKSASSMRANPVVLSDAALEAILIRAL</sequence>
<dbReference type="Gene3D" id="3.40.50.1970">
    <property type="match status" value="1"/>
</dbReference>
<proteinExistence type="inferred from homology"/>
<keyword evidence="3" id="KW-0560">Oxidoreductase</keyword>
<feature type="domain" description="Fe-containing alcohol dehydrogenase-like C-terminal" evidence="6">
    <location>
        <begin position="188"/>
        <end position="382"/>
    </location>
</feature>
<evidence type="ECO:0000256" key="1">
    <source>
        <dbReference type="ARBA" id="ARBA00001962"/>
    </source>
</evidence>
<dbReference type="Pfam" id="PF25137">
    <property type="entry name" value="ADH_Fe_C"/>
    <property type="match status" value="1"/>
</dbReference>
<protein>
    <submittedName>
        <fullName evidence="7">Uncharacterized protein</fullName>
    </submittedName>
</protein>
<dbReference type="STRING" id="1850250.LPB142_00505"/>
<evidence type="ECO:0000256" key="3">
    <source>
        <dbReference type="ARBA" id="ARBA00023002"/>
    </source>
</evidence>
<dbReference type="RefSeq" id="WP_071165218.1">
    <property type="nucleotide sequence ID" value="NZ_CP017781.1"/>
</dbReference>
<name>A0A1D9M867_9RHOB</name>
<evidence type="ECO:0000256" key="2">
    <source>
        <dbReference type="ARBA" id="ARBA00007358"/>
    </source>
</evidence>
<dbReference type="KEGG" id="rhp:LPB142_00505"/>
<dbReference type="Gene3D" id="1.20.1090.10">
    <property type="entry name" value="Dehydroquinate synthase-like - alpha domain"/>
    <property type="match status" value="1"/>
</dbReference>
<evidence type="ECO:0000313" key="8">
    <source>
        <dbReference type="Proteomes" id="UP000176562"/>
    </source>
</evidence>
<comment type="cofactor">
    <cofactor evidence="1">
        <name>Fe cation</name>
        <dbReference type="ChEBI" id="CHEBI:24875"/>
    </cofactor>
</comment>
<keyword evidence="4" id="KW-0520">NAD</keyword>
<dbReference type="InterPro" id="IPR039697">
    <property type="entry name" value="Alcohol_dehydrogenase_Fe"/>
</dbReference>
<reference evidence="7 8" key="1">
    <citation type="submission" date="2016-10" db="EMBL/GenBank/DDBJ databases">
        <title>Rhodobacter sp. LPB0142, isolated from sea water.</title>
        <authorList>
            <person name="Kim E."/>
            <person name="Yi H."/>
        </authorList>
    </citation>
    <scope>NUCLEOTIDE SEQUENCE [LARGE SCALE GENOMIC DNA]</scope>
    <source>
        <strain evidence="7 8">LPB0142</strain>
    </source>
</reference>
<dbReference type="PROSITE" id="PS00913">
    <property type="entry name" value="ADH_IRON_1"/>
    <property type="match status" value="1"/>
</dbReference>
<evidence type="ECO:0000259" key="5">
    <source>
        <dbReference type="Pfam" id="PF00465"/>
    </source>
</evidence>
<dbReference type="EMBL" id="CP017781">
    <property type="protein sequence ID" value="AOZ67988.1"/>
    <property type="molecule type" value="Genomic_DNA"/>
</dbReference>
<dbReference type="PANTHER" id="PTHR11496:SF102">
    <property type="entry name" value="ALCOHOL DEHYDROGENASE 4"/>
    <property type="match status" value="1"/>
</dbReference>
<organism evidence="7 8">
    <name type="scientific">Rhodobacter xanthinilyticus</name>
    <dbReference type="NCBI Taxonomy" id="1850250"/>
    <lineage>
        <taxon>Bacteria</taxon>
        <taxon>Pseudomonadati</taxon>
        <taxon>Pseudomonadota</taxon>
        <taxon>Alphaproteobacteria</taxon>
        <taxon>Rhodobacterales</taxon>
        <taxon>Rhodobacter group</taxon>
        <taxon>Rhodobacter</taxon>
    </lineage>
</organism>
<dbReference type="InterPro" id="IPR001670">
    <property type="entry name" value="ADH_Fe/GldA"/>
</dbReference>
<evidence type="ECO:0000259" key="6">
    <source>
        <dbReference type="Pfam" id="PF25137"/>
    </source>
</evidence>
<dbReference type="PANTHER" id="PTHR11496">
    <property type="entry name" value="ALCOHOL DEHYDROGENASE"/>
    <property type="match status" value="1"/>
</dbReference>
<dbReference type="AlphaFoldDB" id="A0A1D9M867"/>